<keyword evidence="10 13" id="KW-0472">Membrane</keyword>
<name>A0A095XUR0_9GAMM</name>
<evidence type="ECO:0000256" key="9">
    <source>
        <dbReference type="ARBA" id="ARBA00023004"/>
    </source>
</evidence>
<comment type="caution">
    <text evidence="14">The sequence shown here is derived from an EMBL/GenBank/DDBJ whole genome shotgun (WGS) entry which is preliminary data.</text>
</comment>
<dbReference type="RefSeq" id="WP_035513342.1">
    <property type="nucleotide sequence ID" value="NZ_KN234745.1"/>
</dbReference>
<evidence type="ECO:0000313" key="15">
    <source>
        <dbReference type="Proteomes" id="UP000029640"/>
    </source>
</evidence>
<evidence type="ECO:0000256" key="10">
    <source>
        <dbReference type="ARBA" id="ARBA00023136"/>
    </source>
</evidence>
<keyword evidence="15" id="KW-1185">Reference proteome</keyword>
<dbReference type="Proteomes" id="UP000029640">
    <property type="component" value="Unassembled WGS sequence"/>
</dbReference>
<gene>
    <name evidence="14" type="ORF">HRUBRA_01810</name>
</gene>
<dbReference type="GO" id="GO:0009055">
    <property type="term" value="F:electron transfer activity"/>
    <property type="evidence" value="ECO:0007669"/>
    <property type="project" value="InterPro"/>
</dbReference>
<protein>
    <recommendedName>
        <fullName evidence="4">Succinate dehydrogenase cytochrome b556 subunit</fullName>
    </recommendedName>
</protein>
<dbReference type="NCBIfam" id="TIGR02970">
    <property type="entry name" value="succ_dehyd_cytB"/>
    <property type="match status" value="1"/>
</dbReference>
<reference evidence="14 15" key="1">
    <citation type="journal article" date="2014" name="Genome Announc.">
        <title>Genome Sequence of Gammaproteobacterial Pseudohaliea rubra Type Strain DSM 19751, Isolated from Coastal Seawater of the Mediterranean Sea.</title>
        <authorList>
            <person name="Spring S."/>
            <person name="Fiebig A."/>
            <person name="Riedel T."/>
            <person name="Goker M."/>
            <person name="Klenk H.P."/>
        </authorList>
    </citation>
    <scope>NUCLEOTIDE SEQUENCE [LARGE SCALE GENOMIC DNA]</scope>
    <source>
        <strain evidence="14 15">DSM 19751</strain>
    </source>
</reference>
<dbReference type="InterPro" id="IPR000701">
    <property type="entry name" value="SuccDH_FuR_B_TM-su"/>
</dbReference>
<evidence type="ECO:0000256" key="5">
    <source>
        <dbReference type="ARBA" id="ARBA00022617"/>
    </source>
</evidence>
<sequence length="124" mass="13015">MKDNRPVNLDIGSMRLPITAWASISHRISGVVLFAASFGMLWALDISLASAEGFARLGELLGSVPAKVALWAVGTALIYHSLAGIKHLVMDFGIGESMEGGILGSRLVIAASVIISVLLGVSLW</sequence>
<dbReference type="PANTHER" id="PTHR10978">
    <property type="entry name" value="SUCCINATE DEHYDROGENASE CYTOCHROME B560 SUBUNIT"/>
    <property type="match status" value="1"/>
</dbReference>
<dbReference type="CDD" id="cd03499">
    <property type="entry name" value="SQR_TypeC_SdhC"/>
    <property type="match status" value="1"/>
</dbReference>
<dbReference type="GO" id="GO:0005886">
    <property type="term" value="C:plasma membrane"/>
    <property type="evidence" value="ECO:0007669"/>
    <property type="project" value="TreeGrafter"/>
</dbReference>
<feature type="transmembrane region" description="Helical" evidence="13">
    <location>
        <begin position="21"/>
        <end position="44"/>
    </location>
</feature>
<keyword evidence="5 12" id="KW-0349">Heme</keyword>
<dbReference type="InterPro" id="IPR018495">
    <property type="entry name" value="Succ_DH_cyt_bsu_CS"/>
</dbReference>
<keyword evidence="8 13" id="KW-1133">Transmembrane helix</keyword>
<dbReference type="Gene3D" id="1.20.1300.10">
    <property type="entry name" value="Fumarate reductase/succinate dehydrogenase, transmembrane subunit"/>
    <property type="match status" value="1"/>
</dbReference>
<feature type="binding site" description="axial binding residue" evidence="12">
    <location>
        <position position="80"/>
    </location>
    <ligand>
        <name>heme</name>
        <dbReference type="ChEBI" id="CHEBI:30413"/>
        <note>ligand shared with second transmembrane subunit</note>
    </ligand>
    <ligandPart>
        <name>Fe</name>
        <dbReference type="ChEBI" id="CHEBI:18248"/>
    </ligandPart>
</feature>
<evidence type="ECO:0000256" key="12">
    <source>
        <dbReference type="PIRSR" id="PIRSR000178-1"/>
    </source>
</evidence>
<dbReference type="PROSITE" id="PS01000">
    <property type="entry name" value="SDH_CYT_1"/>
    <property type="match status" value="1"/>
</dbReference>
<dbReference type="HOGENOM" id="CLU_094691_2_1_6"/>
<dbReference type="PIRSF" id="PIRSF000178">
    <property type="entry name" value="SDH_cyt_b560"/>
    <property type="match status" value="1"/>
</dbReference>
<evidence type="ECO:0000313" key="14">
    <source>
        <dbReference type="EMBL" id="KGE03431.1"/>
    </source>
</evidence>
<evidence type="ECO:0000256" key="4">
    <source>
        <dbReference type="ARBA" id="ARBA00020076"/>
    </source>
</evidence>
<dbReference type="GO" id="GO:0046872">
    <property type="term" value="F:metal ion binding"/>
    <property type="evidence" value="ECO:0007669"/>
    <property type="project" value="UniProtKB-KW"/>
</dbReference>
<evidence type="ECO:0000256" key="2">
    <source>
        <dbReference type="ARBA" id="ARBA00004141"/>
    </source>
</evidence>
<dbReference type="EMBL" id="AUVB01000054">
    <property type="protein sequence ID" value="KGE03431.1"/>
    <property type="molecule type" value="Genomic_DNA"/>
</dbReference>
<dbReference type="InterPro" id="IPR034804">
    <property type="entry name" value="SQR/QFR_C/D"/>
</dbReference>
<dbReference type="InterPro" id="IPR014314">
    <property type="entry name" value="Succ_DH_cytb556"/>
</dbReference>
<accession>A0A095XUR0</accession>
<comment type="cofactor">
    <cofactor evidence="12">
        <name>heme</name>
        <dbReference type="ChEBI" id="CHEBI:30413"/>
    </cofactor>
    <text evidence="12">The heme is bound between the two transmembrane subunits.</text>
</comment>
<dbReference type="OrthoDB" id="9799441at2"/>
<keyword evidence="9 12" id="KW-0408">Iron</keyword>
<evidence type="ECO:0000256" key="8">
    <source>
        <dbReference type="ARBA" id="ARBA00022989"/>
    </source>
</evidence>
<evidence type="ECO:0000256" key="13">
    <source>
        <dbReference type="SAM" id="Phobius"/>
    </source>
</evidence>
<dbReference type="eggNOG" id="COG2009">
    <property type="taxonomic scope" value="Bacteria"/>
</dbReference>
<proteinExistence type="inferred from homology"/>
<dbReference type="STRING" id="1265313.HRUBRA_01810"/>
<evidence type="ECO:0000256" key="6">
    <source>
        <dbReference type="ARBA" id="ARBA00022692"/>
    </source>
</evidence>
<comment type="subunit">
    <text evidence="11">Part of an enzyme complex containing four subunits: a flavoprotein, an iron-sulfur protein, plus two membrane-anchoring proteins, SdhC and SdhD. The complex can form homotrimers.</text>
</comment>
<keyword evidence="7 12" id="KW-0479">Metal-binding</keyword>
<evidence type="ECO:0000256" key="1">
    <source>
        <dbReference type="ARBA" id="ARBA00004050"/>
    </source>
</evidence>
<dbReference type="AlphaFoldDB" id="A0A095XUR0"/>
<keyword evidence="6 13" id="KW-0812">Transmembrane</keyword>
<dbReference type="SUPFAM" id="SSF81343">
    <property type="entry name" value="Fumarate reductase respiratory complex transmembrane subunits"/>
    <property type="match status" value="1"/>
</dbReference>
<evidence type="ECO:0000256" key="7">
    <source>
        <dbReference type="ARBA" id="ARBA00022723"/>
    </source>
</evidence>
<comment type="similarity">
    <text evidence="3">Belongs to the cytochrome b560 family.</text>
</comment>
<evidence type="ECO:0000256" key="3">
    <source>
        <dbReference type="ARBA" id="ARBA00007244"/>
    </source>
</evidence>
<dbReference type="Pfam" id="PF01127">
    <property type="entry name" value="Sdh_cyt"/>
    <property type="match status" value="1"/>
</dbReference>
<evidence type="ECO:0000256" key="11">
    <source>
        <dbReference type="ARBA" id="ARBA00025912"/>
    </source>
</evidence>
<feature type="transmembrane region" description="Helical" evidence="13">
    <location>
        <begin position="64"/>
        <end position="82"/>
    </location>
</feature>
<dbReference type="GO" id="GO:0006099">
    <property type="term" value="P:tricarboxylic acid cycle"/>
    <property type="evidence" value="ECO:0007669"/>
    <property type="project" value="InterPro"/>
</dbReference>
<dbReference type="PANTHER" id="PTHR10978:SF5">
    <property type="entry name" value="SUCCINATE DEHYDROGENASE CYTOCHROME B560 SUBUNIT, MITOCHONDRIAL"/>
    <property type="match status" value="1"/>
</dbReference>
<organism evidence="14 15">
    <name type="scientific">Pseudohaliea rubra DSM 19751</name>
    <dbReference type="NCBI Taxonomy" id="1265313"/>
    <lineage>
        <taxon>Bacteria</taxon>
        <taxon>Pseudomonadati</taxon>
        <taxon>Pseudomonadota</taxon>
        <taxon>Gammaproteobacteria</taxon>
        <taxon>Cellvibrionales</taxon>
        <taxon>Halieaceae</taxon>
        <taxon>Pseudohaliea</taxon>
    </lineage>
</organism>
<comment type="subcellular location">
    <subcellularLocation>
        <location evidence="2">Membrane</location>
        <topology evidence="2">Multi-pass membrane protein</topology>
    </subcellularLocation>
</comment>
<comment type="function">
    <text evidence="1">Membrane-anchoring subunit of succinate dehydrogenase (SDH).</text>
</comment>
<feature type="transmembrane region" description="Helical" evidence="13">
    <location>
        <begin position="103"/>
        <end position="123"/>
    </location>
</feature>